<dbReference type="InterPro" id="IPR025512">
    <property type="entry name" value="DUF4399"/>
</dbReference>
<organism evidence="3 4">
    <name type="scientific">Parazoarcus communis</name>
    <dbReference type="NCBI Taxonomy" id="41977"/>
    <lineage>
        <taxon>Bacteria</taxon>
        <taxon>Pseudomonadati</taxon>
        <taxon>Pseudomonadota</taxon>
        <taxon>Betaproteobacteria</taxon>
        <taxon>Rhodocyclales</taxon>
        <taxon>Zoogloeaceae</taxon>
        <taxon>Parazoarcus</taxon>
    </lineage>
</organism>
<protein>
    <recommendedName>
        <fullName evidence="2">DUF4399 domain-containing protein</fullName>
    </recommendedName>
</protein>
<feature type="chain" id="PRO_5016008928" description="DUF4399 domain-containing protein" evidence="1">
    <location>
        <begin position="26"/>
        <end position="261"/>
    </location>
</feature>
<reference evidence="3 4" key="1">
    <citation type="submission" date="2017-06" db="EMBL/GenBank/DDBJ databases">
        <title>Azoarcus.</title>
        <authorList>
            <person name="Woo J.-H."/>
            <person name="Kim H.-S."/>
        </authorList>
    </citation>
    <scope>NUCLEOTIDE SEQUENCE [LARGE SCALE GENOMIC DNA]</scope>
    <source>
        <strain evidence="3 4">TSPY31</strain>
    </source>
</reference>
<feature type="domain" description="DUF4399" evidence="2">
    <location>
        <begin position="58"/>
        <end position="145"/>
    </location>
</feature>
<dbReference type="Proteomes" id="UP000244930">
    <property type="component" value="Chromosome"/>
</dbReference>
<keyword evidence="1" id="KW-0732">Signal</keyword>
<name>A0A2U8GL74_9RHOO</name>
<evidence type="ECO:0000259" key="2">
    <source>
        <dbReference type="Pfam" id="PF14347"/>
    </source>
</evidence>
<evidence type="ECO:0000256" key="1">
    <source>
        <dbReference type="SAM" id="SignalP"/>
    </source>
</evidence>
<evidence type="ECO:0000313" key="3">
    <source>
        <dbReference type="EMBL" id="AWI74341.1"/>
    </source>
</evidence>
<dbReference type="KEGG" id="acom:CEW83_03150"/>
<dbReference type="Pfam" id="PF14347">
    <property type="entry name" value="DUF4399"/>
    <property type="match status" value="1"/>
</dbReference>
<evidence type="ECO:0000313" key="4">
    <source>
        <dbReference type="Proteomes" id="UP000244930"/>
    </source>
</evidence>
<gene>
    <name evidence="3" type="ORF">CEW83_03150</name>
</gene>
<feature type="signal peptide" evidence="1">
    <location>
        <begin position="1"/>
        <end position="25"/>
    </location>
</feature>
<dbReference type="RefSeq" id="WP_108948049.1">
    <property type="nucleotide sequence ID" value="NZ_CP022187.1"/>
</dbReference>
<keyword evidence="4" id="KW-1185">Reference proteome</keyword>
<sequence>MKNKYSARPLILISALLMATTAAEARHPWVTDNPRLDKNAWFSNLESGAEVQSPFVAKFGLTGIGIASIKKPVASTGHHHLLIDRGLPLNFTEPLPFNDQYIHFGKGQMEAILDLPPGKHSLRLVFADHRHIPNFVYSDELVVNVTGSSGKTIDSLKRTEISLLSPRSASRISPPFAVAMHAAGYNVSHTEITEPDTGHFRLRLAPAKGDEVVIDLTGGETEVWLNPPAGSYSASLEMLSNSAPGTVMAKTAPVRFEVKPR</sequence>
<dbReference type="EMBL" id="CP022187">
    <property type="protein sequence ID" value="AWI74341.1"/>
    <property type="molecule type" value="Genomic_DNA"/>
</dbReference>
<proteinExistence type="predicted"/>
<dbReference type="AlphaFoldDB" id="A0A2U8GL74"/>
<accession>A0A2U8GL74</accession>